<evidence type="ECO:0000313" key="10">
    <source>
        <dbReference type="Proteomes" id="UP000616499"/>
    </source>
</evidence>
<evidence type="ECO:0000256" key="3">
    <source>
        <dbReference type="ARBA" id="ARBA00022448"/>
    </source>
</evidence>
<keyword evidence="3" id="KW-0813">Transport</keyword>
<dbReference type="PANTHER" id="PTHR30269">
    <property type="entry name" value="TRANSMEMBRANE PROTEIN YFCA"/>
    <property type="match status" value="1"/>
</dbReference>
<comment type="subcellular location">
    <subcellularLocation>
        <location evidence="1 8">Cell membrane</location>
        <topology evidence="1 8">Multi-pass membrane protein</topology>
    </subcellularLocation>
</comment>
<dbReference type="InterPro" id="IPR002781">
    <property type="entry name" value="TM_pro_TauE-like"/>
</dbReference>
<evidence type="ECO:0000256" key="8">
    <source>
        <dbReference type="RuleBase" id="RU363041"/>
    </source>
</evidence>
<comment type="caution">
    <text evidence="9">The sequence shown here is derived from an EMBL/GenBank/DDBJ whole genome shotgun (WGS) entry which is preliminary data.</text>
</comment>
<feature type="transmembrane region" description="Helical" evidence="8">
    <location>
        <begin position="221"/>
        <end position="239"/>
    </location>
</feature>
<feature type="transmembrane region" description="Helical" evidence="8">
    <location>
        <begin position="193"/>
        <end position="209"/>
    </location>
</feature>
<reference evidence="10" key="1">
    <citation type="journal article" date="2019" name="Int. J. Syst. Evol. Microbiol.">
        <title>The Global Catalogue of Microorganisms (GCM) 10K type strain sequencing project: providing services to taxonomists for standard genome sequencing and annotation.</title>
        <authorList>
            <consortium name="The Broad Institute Genomics Platform"/>
            <consortium name="The Broad Institute Genome Sequencing Center for Infectious Disease"/>
            <person name="Wu L."/>
            <person name="Ma J."/>
        </authorList>
    </citation>
    <scope>NUCLEOTIDE SEQUENCE [LARGE SCALE GENOMIC DNA]</scope>
    <source>
        <strain evidence="10">JCM 13501</strain>
    </source>
</reference>
<dbReference type="Proteomes" id="UP000616499">
    <property type="component" value="Unassembled WGS sequence"/>
</dbReference>
<feature type="transmembrane region" description="Helical" evidence="8">
    <location>
        <begin position="70"/>
        <end position="89"/>
    </location>
</feature>
<evidence type="ECO:0000313" key="9">
    <source>
        <dbReference type="EMBL" id="GGM18167.1"/>
    </source>
</evidence>
<dbReference type="InterPro" id="IPR052017">
    <property type="entry name" value="TSUP"/>
</dbReference>
<dbReference type="RefSeq" id="WP_188867076.1">
    <property type="nucleotide sequence ID" value="NZ_BMNW01000007.1"/>
</dbReference>
<dbReference type="PANTHER" id="PTHR30269:SF32">
    <property type="entry name" value="MEMBRANE TRANSPORTER PROTEIN-RELATED"/>
    <property type="match status" value="1"/>
</dbReference>
<sequence>MTVLFCILVFLLAGMIKGLLGMGLPTVAVALLALVMSPGEASALLLIPSLVTNVWQLCSGPALGQLIRQLWLMMVTLCAGTLLTVRWLVETGNNQIPTLLGVILMIYGCMGLLSYRLPNVPGYDSVVSGIVGFITGLITGATSVFVVPMVPYLQAMNLDKERLIQALGLSFTVSTLALALGMFWQGALVTEDARASLVMLLPALVGLAAGQKIRAKLSETLFLRLFFIGLLLLGPYLLIRSFLGVQIA</sequence>
<keyword evidence="5 8" id="KW-0812">Transmembrane</keyword>
<keyword evidence="7 8" id="KW-0472">Membrane</keyword>
<protein>
    <recommendedName>
        <fullName evidence="8">Probable membrane transporter protein</fullName>
    </recommendedName>
</protein>
<feature type="transmembrane region" description="Helical" evidence="8">
    <location>
        <begin position="127"/>
        <end position="151"/>
    </location>
</feature>
<evidence type="ECO:0000256" key="6">
    <source>
        <dbReference type="ARBA" id="ARBA00022989"/>
    </source>
</evidence>
<gene>
    <name evidence="9" type="ORF">GCM10009425_31390</name>
</gene>
<keyword evidence="6 8" id="KW-1133">Transmembrane helix</keyword>
<keyword evidence="10" id="KW-1185">Reference proteome</keyword>
<name>A0ABQ2GZ18_9PSED</name>
<evidence type="ECO:0000256" key="5">
    <source>
        <dbReference type="ARBA" id="ARBA00022692"/>
    </source>
</evidence>
<proteinExistence type="inferred from homology"/>
<keyword evidence="4 8" id="KW-1003">Cell membrane</keyword>
<evidence type="ECO:0000256" key="4">
    <source>
        <dbReference type="ARBA" id="ARBA00022475"/>
    </source>
</evidence>
<dbReference type="EMBL" id="BMNW01000007">
    <property type="protein sequence ID" value="GGM18167.1"/>
    <property type="molecule type" value="Genomic_DNA"/>
</dbReference>
<evidence type="ECO:0000256" key="2">
    <source>
        <dbReference type="ARBA" id="ARBA00009142"/>
    </source>
</evidence>
<dbReference type="Pfam" id="PF01925">
    <property type="entry name" value="TauE"/>
    <property type="match status" value="1"/>
</dbReference>
<feature type="transmembrane region" description="Helical" evidence="8">
    <location>
        <begin position="163"/>
        <end position="187"/>
    </location>
</feature>
<feature type="transmembrane region" description="Helical" evidence="8">
    <location>
        <begin position="96"/>
        <end position="115"/>
    </location>
</feature>
<evidence type="ECO:0000256" key="1">
    <source>
        <dbReference type="ARBA" id="ARBA00004651"/>
    </source>
</evidence>
<organism evidence="9 10">
    <name type="scientific">Pseudomonas asuensis</name>
    <dbReference type="NCBI Taxonomy" id="1825787"/>
    <lineage>
        <taxon>Bacteria</taxon>
        <taxon>Pseudomonadati</taxon>
        <taxon>Pseudomonadota</taxon>
        <taxon>Gammaproteobacteria</taxon>
        <taxon>Pseudomonadales</taxon>
        <taxon>Pseudomonadaceae</taxon>
        <taxon>Pseudomonas</taxon>
    </lineage>
</organism>
<evidence type="ECO:0000256" key="7">
    <source>
        <dbReference type="ARBA" id="ARBA00023136"/>
    </source>
</evidence>
<accession>A0ABQ2GZ18</accession>
<comment type="similarity">
    <text evidence="2 8">Belongs to the 4-toluene sulfonate uptake permease (TSUP) (TC 2.A.102) family.</text>
</comment>